<name>G7Y5U5_CLOSI</name>
<sequence length="248" mass="28720">MTSVFNTDASLPYNHDLFESPIVKKKNKDGRGGDLLLSYYNHSEVPTLIITVEWQRVANTNKHWRRWCQRLEKAALAFQIQEAIASLASSWERLQLPSQRPGSYFLRLIRYRKRLTIQWKLQLSFLPKYANEYLSPYTSPLLKETVRDPFAEYSVELPFYKQTSFADLYSMYTEGTFESKRVWQKLVRLFQIGTAGLKPVSIGLSVHFDFCGKLNWLGFYSCCMERTSAHKQNVKSNGDDGECGTPDA</sequence>
<evidence type="ECO:0000313" key="1">
    <source>
        <dbReference type="EMBL" id="GAA48331.1"/>
    </source>
</evidence>
<organism evidence="1 2">
    <name type="scientific">Clonorchis sinensis</name>
    <name type="common">Chinese liver fluke</name>
    <dbReference type="NCBI Taxonomy" id="79923"/>
    <lineage>
        <taxon>Eukaryota</taxon>
        <taxon>Metazoa</taxon>
        <taxon>Spiralia</taxon>
        <taxon>Lophotrochozoa</taxon>
        <taxon>Platyhelminthes</taxon>
        <taxon>Trematoda</taxon>
        <taxon>Digenea</taxon>
        <taxon>Opisthorchiida</taxon>
        <taxon>Opisthorchiata</taxon>
        <taxon>Opisthorchiidae</taxon>
        <taxon>Clonorchis</taxon>
    </lineage>
</organism>
<keyword evidence="2" id="KW-1185">Reference proteome</keyword>
<dbReference type="EMBL" id="DF142883">
    <property type="protein sequence ID" value="GAA48331.1"/>
    <property type="molecule type" value="Genomic_DNA"/>
</dbReference>
<protein>
    <submittedName>
        <fullName evidence="1">Uncharacterized protein</fullName>
    </submittedName>
</protein>
<reference evidence="1" key="1">
    <citation type="journal article" date="2011" name="Genome Biol.">
        <title>The draft genome of the carcinogenic human liver fluke Clonorchis sinensis.</title>
        <authorList>
            <person name="Wang X."/>
            <person name="Chen W."/>
            <person name="Huang Y."/>
            <person name="Sun J."/>
            <person name="Men J."/>
            <person name="Liu H."/>
            <person name="Luo F."/>
            <person name="Guo L."/>
            <person name="Lv X."/>
            <person name="Deng C."/>
            <person name="Zhou C."/>
            <person name="Fan Y."/>
            <person name="Li X."/>
            <person name="Huang L."/>
            <person name="Hu Y."/>
            <person name="Liang C."/>
            <person name="Hu X."/>
            <person name="Xu J."/>
            <person name="Yu X."/>
        </authorList>
    </citation>
    <scope>NUCLEOTIDE SEQUENCE [LARGE SCALE GENOMIC DNA]</scope>
    <source>
        <strain evidence="1">Henan</strain>
    </source>
</reference>
<gene>
    <name evidence="1" type="ORF">CLF_101477</name>
</gene>
<dbReference type="AlphaFoldDB" id="G7Y5U5"/>
<proteinExistence type="predicted"/>
<accession>G7Y5U5</accession>
<evidence type="ECO:0000313" key="2">
    <source>
        <dbReference type="Proteomes" id="UP000008909"/>
    </source>
</evidence>
<dbReference type="Proteomes" id="UP000008909">
    <property type="component" value="Unassembled WGS sequence"/>
</dbReference>
<reference key="2">
    <citation type="submission" date="2011-10" db="EMBL/GenBank/DDBJ databases">
        <title>The genome and transcriptome sequence of Clonorchis sinensis provide insights into the carcinogenic liver fluke.</title>
        <authorList>
            <person name="Wang X."/>
            <person name="Huang Y."/>
            <person name="Chen W."/>
            <person name="Liu H."/>
            <person name="Guo L."/>
            <person name="Chen Y."/>
            <person name="Luo F."/>
            <person name="Zhou W."/>
            <person name="Sun J."/>
            <person name="Mao Q."/>
            <person name="Liang P."/>
            <person name="Zhou C."/>
            <person name="Tian Y."/>
            <person name="Men J."/>
            <person name="Lv X."/>
            <person name="Huang L."/>
            <person name="Zhou J."/>
            <person name="Hu Y."/>
            <person name="Li R."/>
            <person name="Zhang F."/>
            <person name="Lei H."/>
            <person name="Li X."/>
            <person name="Hu X."/>
            <person name="Liang C."/>
            <person name="Xu J."/>
            <person name="Wu Z."/>
            <person name="Yu X."/>
        </authorList>
    </citation>
    <scope>NUCLEOTIDE SEQUENCE</scope>
    <source>
        <strain>Henan</strain>
    </source>
</reference>